<keyword evidence="8" id="KW-0921">Nickel transport</keyword>
<evidence type="ECO:0000256" key="4">
    <source>
        <dbReference type="ARBA" id="ARBA00022596"/>
    </source>
</evidence>
<protein>
    <recommendedName>
        <fullName evidence="12">Nickel import system permease protein NikB</fullName>
    </recommendedName>
</protein>
<evidence type="ECO:0000256" key="2">
    <source>
        <dbReference type="ARBA" id="ARBA00022448"/>
    </source>
</evidence>
<feature type="transmembrane region" description="Helical" evidence="13">
    <location>
        <begin position="281"/>
        <end position="302"/>
    </location>
</feature>
<evidence type="ECO:0000259" key="14">
    <source>
        <dbReference type="PROSITE" id="PS50928"/>
    </source>
</evidence>
<proteinExistence type="inferred from homology"/>
<keyword evidence="6 13" id="KW-1133">Transmembrane helix</keyword>
<keyword evidence="9 13" id="KW-0472">Membrane</keyword>
<dbReference type="Pfam" id="PF00528">
    <property type="entry name" value="BPD_transp_1"/>
    <property type="match status" value="1"/>
</dbReference>
<dbReference type="PROSITE" id="PS50928">
    <property type="entry name" value="ABC_TM1"/>
    <property type="match status" value="1"/>
</dbReference>
<keyword evidence="2 13" id="KW-0813">Transport</keyword>
<dbReference type="PANTHER" id="PTHR43163">
    <property type="entry name" value="DIPEPTIDE TRANSPORT SYSTEM PERMEASE PROTEIN DPPB-RELATED"/>
    <property type="match status" value="1"/>
</dbReference>
<evidence type="ECO:0000256" key="9">
    <source>
        <dbReference type="ARBA" id="ARBA00023136"/>
    </source>
</evidence>
<feature type="transmembrane region" description="Helical" evidence="13">
    <location>
        <begin position="102"/>
        <end position="126"/>
    </location>
</feature>
<feature type="transmembrane region" description="Helical" evidence="13">
    <location>
        <begin position="138"/>
        <end position="160"/>
    </location>
</feature>
<dbReference type="Pfam" id="PF19300">
    <property type="entry name" value="BPD_transp_1_N"/>
    <property type="match status" value="1"/>
</dbReference>
<keyword evidence="7" id="KW-0406">Ion transport</keyword>
<organism evidence="15">
    <name type="scientific">uncultured Sporomusa sp</name>
    <dbReference type="NCBI Taxonomy" id="307249"/>
    <lineage>
        <taxon>Bacteria</taxon>
        <taxon>Bacillati</taxon>
        <taxon>Bacillota</taxon>
        <taxon>Negativicutes</taxon>
        <taxon>Selenomonadales</taxon>
        <taxon>Sporomusaceae</taxon>
        <taxon>Sporomusa</taxon>
        <taxon>environmental samples</taxon>
    </lineage>
</organism>
<keyword evidence="3" id="KW-1003">Cell membrane</keyword>
<dbReference type="AlphaFoldDB" id="A0A212M0F8"/>
<dbReference type="GO" id="GO:0015099">
    <property type="term" value="F:nickel cation transmembrane transporter activity"/>
    <property type="evidence" value="ECO:0007669"/>
    <property type="project" value="InterPro"/>
</dbReference>
<reference evidence="15" key="1">
    <citation type="submission" date="2016-08" db="EMBL/GenBank/DDBJ databases">
        <authorList>
            <person name="Seilhamer J.J."/>
        </authorList>
    </citation>
    <scope>NUCLEOTIDE SEQUENCE</scope>
    <source>
        <strain evidence="15">86</strain>
    </source>
</reference>
<evidence type="ECO:0000256" key="6">
    <source>
        <dbReference type="ARBA" id="ARBA00022989"/>
    </source>
</evidence>
<keyword evidence="5 13" id="KW-0812">Transmembrane</keyword>
<dbReference type="EMBL" id="FMJE01000007">
    <property type="protein sequence ID" value="SCM83246.1"/>
    <property type="molecule type" value="Genomic_DNA"/>
</dbReference>
<dbReference type="SUPFAM" id="SSF161098">
    <property type="entry name" value="MetI-like"/>
    <property type="match status" value="1"/>
</dbReference>
<dbReference type="RefSeq" id="WP_288185716.1">
    <property type="nucleotide sequence ID" value="NZ_LT608335.1"/>
</dbReference>
<dbReference type="CDD" id="cd06261">
    <property type="entry name" value="TM_PBP2"/>
    <property type="match status" value="1"/>
</dbReference>
<dbReference type="InterPro" id="IPR035906">
    <property type="entry name" value="MetI-like_sf"/>
</dbReference>
<comment type="subcellular location">
    <subcellularLocation>
        <location evidence="1 13">Cell membrane</location>
        <topology evidence="1 13">Multi-pass membrane protein</topology>
    </subcellularLocation>
</comment>
<comment type="subunit">
    <text evidence="11">The complex is composed of two ATP-binding proteins (NikD and NikE), two transmembrane proteins (NikB and NikC) and a solute-binding protein (NikA).</text>
</comment>
<comment type="similarity">
    <text evidence="10">Belongs to the binding-protein-dependent transport system permease family. OppBC subfamily.</text>
</comment>
<dbReference type="InterPro" id="IPR000515">
    <property type="entry name" value="MetI-like"/>
</dbReference>
<feature type="domain" description="ABC transmembrane type-1" evidence="14">
    <location>
        <begin position="98"/>
        <end position="295"/>
    </location>
</feature>
<dbReference type="InterPro" id="IPR045621">
    <property type="entry name" value="BPD_transp_1_N"/>
</dbReference>
<dbReference type="InterPro" id="IPR050045">
    <property type="entry name" value="Opp2B"/>
</dbReference>
<feature type="transmembrane region" description="Helical" evidence="13">
    <location>
        <begin position="12"/>
        <end position="30"/>
    </location>
</feature>
<sequence>MSTYLFEKIAHFAAVITGISIIVFLLLALSPGDPARVLLTAAGLETSAQNIQQMREEMGLNKPLWQQYFVWLGNVAAGDWGNSYRDGQPVLREILDRFPATLQLAVCSVGVALCLAIPLGIVAALWQDKLLDHISRSLSLLGLAMPGFLLGLLLIYFFAVKLRFFPVTGSGSWHHLVLPSFTLGLGLAAVYSRFLRASLLEILGQDYIVAARARGIPRRRLWFNHILRNAASPFLTVAALNFGYLLGGSVIIEKIFAWPGLGKMVVDAIFDRNYPVVQGYVLFWAACFVTLNLLVDLGCAVMRPHAQLERDK</sequence>
<evidence type="ECO:0000256" key="7">
    <source>
        <dbReference type="ARBA" id="ARBA00023065"/>
    </source>
</evidence>
<feature type="transmembrane region" description="Helical" evidence="13">
    <location>
        <begin position="172"/>
        <end position="191"/>
    </location>
</feature>
<evidence type="ECO:0000256" key="5">
    <source>
        <dbReference type="ARBA" id="ARBA00022692"/>
    </source>
</evidence>
<evidence type="ECO:0000256" key="8">
    <source>
        <dbReference type="ARBA" id="ARBA00023112"/>
    </source>
</evidence>
<accession>A0A212M0F8</accession>
<feature type="transmembrane region" description="Helical" evidence="13">
    <location>
        <begin position="226"/>
        <end position="252"/>
    </location>
</feature>
<keyword evidence="4" id="KW-0533">Nickel</keyword>
<evidence type="ECO:0000256" key="1">
    <source>
        <dbReference type="ARBA" id="ARBA00004651"/>
    </source>
</evidence>
<name>A0A212M0F8_9FIRM</name>
<evidence type="ECO:0000256" key="13">
    <source>
        <dbReference type="RuleBase" id="RU363032"/>
    </source>
</evidence>
<evidence type="ECO:0000256" key="11">
    <source>
        <dbReference type="ARBA" id="ARBA00038669"/>
    </source>
</evidence>
<evidence type="ECO:0000256" key="3">
    <source>
        <dbReference type="ARBA" id="ARBA00022475"/>
    </source>
</evidence>
<evidence type="ECO:0000313" key="15">
    <source>
        <dbReference type="EMBL" id="SCM83246.1"/>
    </source>
</evidence>
<dbReference type="Gene3D" id="1.10.3720.10">
    <property type="entry name" value="MetI-like"/>
    <property type="match status" value="1"/>
</dbReference>
<evidence type="ECO:0000256" key="10">
    <source>
        <dbReference type="ARBA" id="ARBA00024202"/>
    </source>
</evidence>
<dbReference type="PANTHER" id="PTHR43163:SF6">
    <property type="entry name" value="DIPEPTIDE TRANSPORT SYSTEM PERMEASE PROTEIN DPPB-RELATED"/>
    <property type="match status" value="1"/>
</dbReference>
<evidence type="ECO:0000256" key="12">
    <source>
        <dbReference type="ARBA" id="ARBA00044774"/>
    </source>
</evidence>
<gene>
    <name evidence="15" type="primary">yliC</name>
    <name evidence="15" type="ORF">KL86SPO_70104</name>
</gene>
<dbReference type="NCBIfam" id="NF045470">
    <property type="entry name" value="Opp2B"/>
    <property type="match status" value="1"/>
</dbReference>
<dbReference type="GO" id="GO:0005886">
    <property type="term" value="C:plasma membrane"/>
    <property type="evidence" value="ECO:0007669"/>
    <property type="project" value="UniProtKB-SubCell"/>
</dbReference>